<dbReference type="Proteomes" id="UP000242875">
    <property type="component" value="Unassembled WGS sequence"/>
</dbReference>
<dbReference type="InterPro" id="IPR051213">
    <property type="entry name" value="START_lipid_transfer"/>
</dbReference>
<dbReference type="EMBL" id="MVBO01000022">
    <property type="protein sequence ID" value="OZJ05102.1"/>
    <property type="molecule type" value="Genomic_DNA"/>
</dbReference>
<organism evidence="3 4">
    <name type="scientific">Bifiguratus adelaidae</name>
    <dbReference type="NCBI Taxonomy" id="1938954"/>
    <lineage>
        <taxon>Eukaryota</taxon>
        <taxon>Fungi</taxon>
        <taxon>Fungi incertae sedis</taxon>
        <taxon>Mucoromycota</taxon>
        <taxon>Mucoromycotina</taxon>
        <taxon>Endogonomycetes</taxon>
        <taxon>Endogonales</taxon>
        <taxon>Endogonales incertae sedis</taxon>
        <taxon>Bifiguratus</taxon>
    </lineage>
</organism>
<keyword evidence="4" id="KW-1185">Reference proteome</keyword>
<feature type="compositionally biased region" description="Polar residues" evidence="1">
    <location>
        <begin position="753"/>
        <end position="765"/>
    </location>
</feature>
<name>A0A261Y3E6_9FUNG</name>
<evidence type="ECO:0000259" key="2">
    <source>
        <dbReference type="PROSITE" id="PS50848"/>
    </source>
</evidence>
<feature type="domain" description="START" evidence="2">
    <location>
        <begin position="56"/>
        <end position="234"/>
    </location>
</feature>
<feature type="region of interest" description="Disordered" evidence="1">
    <location>
        <begin position="280"/>
        <end position="360"/>
    </location>
</feature>
<dbReference type="Pfam" id="PF01852">
    <property type="entry name" value="START"/>
    <property type="match status" value="1"/>
</dbReference>
<feature type="region of interest" description="Disordered" evidence="1">
    <location>
        <begin position="708"/>
        <end position="778"/>
    </location>
</feature>
<gene>
    <name evidence="3" type="ORF">BZG36_01359</name>
</gene>
<dbReference type="SUPFAM" id="SSF55961">
    <property type="entry name" value="Bet v1-like"/>
    <property type="match status" value="2"/>
</dbReference>
<protein>
    <recommendedName>
        <fullName evidence="2">START domain-containing protein</fullName>
    </recommendedName>
</protein>
<dbReference type="AlphaFoldDB" id="A0A261Y3E6"/>
<sequence length="820" mass="92154">MISDSPIHSRQAQALPRIASPVSQPPLTPKYEYQLYQSLVNHALYKLHRYVTFDRWQRAYKHPSGIVVYQRQIDAQGRTRSQSKWAVMGIGVLRDLGTVEDVFHAIVNQGIWDESFVEEHLIENIDQQTSLTYEVHRRKALAGACRARHVDYVLCESHRTVSMPQPRTYFASVSIDHSSYPKVKGILRGHVDFQGWSMELVEGGKGVRICCVLEGGNKGWTTNPPQTLLSKPLAILPVILSIRRQSVGLAPMDIVRQSWTPSSRCEGLVAAEVRDRDIPLQSATFPPLAASPRTPVPTRPHSQPPTHRNANRLSFHSIRSSGEGTSRTPNLAARPKSSPPSRDTYTLEPETKLYPPHRHPKSQQRALELFEYLLDDNSDWSQDDTGTFVKHIDGAGVVWKGDTMITGWSPEELCSWVMCFGLRSFWEPRFVSATIKERFSQREYLVHTFLSLQSDQRHPPTSTHDLLLLTTIHTQSNSPVIHAISTSVRDPTTPKVPGITRGYCALYGFSFRPFPDSPFKTRVTQIILNAPHTQKVFEVPGTTLNTFASALARYGTPPHVRRIAGKVLEEQYDRQRHAAIWTMRFIAEKQPDWLLRRSHFSDGPATLNETAKALTQLGWFTDIHLGRGWCPRGYGISVVIRAQRCLVHAERAGKQHAQCLRIWSYGDGVVEVVIEPEKREQGDAVSIHILEGDWNSHLVDSLRLGEKSNDTNAASRPEVGVNLKRVPESNATTHSVSLTSGHLSVDADPDIKPNSSSQPRPNSENGLPLLQDTVDNTTTGSRDPRVVLVLTDDIYFTSSQLAVIGGWLMCAWWLSRWACE</sequence>
<dbReference type="PROSITE" id="PS50848">
    <property type="entry name" value="START"/>
    <property type="match status" value="1"/>
</dbReference>
<feature type="compositionally biased region" description="Polar residues" evidence="1">
    <location>
        <begin position="1"/>
        <end position="12"/>
    </location>
</feature>
<dbReference type="InterPro" id="IPR002913">
    <property type="entry name" value="START_lipid-bd_dom"/>
</dbReference>
<evidence type="ECO:0000313" key="3">
    <source>
        <dbReference type="EMBL" id="OZJ05102.1"/>
    </source>
</evidence>
<dbReference type="Gene3D" id="3.30.530.20">
    <property type="match status" value="2"/>
</dbReference>
<dbReference type="PANTHER" id="PTHR19308:SF14">
    <property type="entry name" value="START DOMAIN-CONTAINING PROTEIN"/>
    <property type="match status" value="1"/>
</dbReference>
<comment type="caution">
    <text evidence="3">The sequence shown here is derived from an EMBL/GenBank/DDBJ whole genome shotgun (WGS) entry which is preliminary data.</text>
</comment>
<dbReference type="GO" id="GO:0005737">
    <property type="term" value="C:cytoplasm"/>
    <property type="evidence" value="ECO:0007669"/>
    <property type="project" value="UniProtKB-ARBA"/>
</dbReference>
<dbReference type="PANTHER" id="PTHR19308">
    <property type="entry name" value="PHOSPHATIDYLCHOLINE TRANSFER PROTEIN"/>
    <property type="match status" value="1"/>
</dbReference>
<proteinExistence type="predicted"/>
<evidence type="ECO:0000313" key="4">
    <source>
        <dbReference type="Proteomes" id="UP000242875"/>
    </source>
</evidence>
<evidence type="ECO:0000256" key="1">
    <source>
        <dbReference type="SAM" id="MobiDB-lite"/>
    </source>
</evidence>
<feature type="compositionally biased region" description="Polar residues" evidence="1">
    <location>
        <begin position="729"/>
        <end position="742"/>
    </location>
</feature>
<accession>A0A261Y3E6</accession>
<feature type="compositionally biased region" description="Polar residues" evidence="1">
    <location>
        <begin position="300"/>
        <end position="329"/>
    </location>
</feature>
<dbReference type="GO" id="GO:0008289">
    <property type="term" value="F:lipid binding"/>
    <property type="evidence" value="ECO:0007669"/>
    <property type="project" value="InterPro"/>
</dbReference>
<feature type="region of interest" description="Disordered" evidence="1">
    <location>
        <begin position="1"/>
        <end position="20"/>
    </location>
</feature>
<reference evidence="3 4" key="1">
    <citation type="journal article" date="2017" name="Mycologia">
        <title>Bifiguratus adelaidae, gen. et sp. nov., a new member of Mucoromycotina in endophytic and soil-dwelling habitats.</title>
        <authorList>
            <person name="Torres-Cruz T.J."/>
            <person name="Billingsley Tobias T.L."/>
            <person name="Almatruk M."/>
            <person name="Hesse C."/>
            <person name="Kuske C.R."/>
            <person name="Desiro A."/>
            <person name="Benucci G.M."/>
            <person name="Bonito G."/>
            <person name="Stajich J.E."/>
            <person name="Dunlap C."/>
            <person name="Arnold A.E."/>
            <person name="Porras-Alfaro A."/>
        </authorList>
    </citation>
    <scope>NUCLEOTIDE SEQUENCE [LARGE SCALE GENOMIC DNA]</scope>
    <source>
        <strain evidence="3 4">AZ0501</strain>
    </source>
</reference>
<dbReference type="OrthoDB" id="196858at2759"/>
<dbReference type="InterPro" id="IPR023393">
    <property type="entry name" value="START-like_dom_sf"/>
</dbReference>